<feature type="domain" description="ABC transmembrane type-1" evidence="8">
    <location>
        <begin position="73"/>
        <end position="257"/>
    </location>
</feature>
<evidence type="ECO:0000256" key="7">
    <source>
        <dbReference type="RuleBase" id="RU363032"/>
    </source>
</evidence>
<comment type="similarity">
    <text evidence="7">Belongs to the binding-protein-dependent transport system permease family.</text>
</comment>
<feature type="transmembrane region" description="Helical" evidence="7">
    <location>
        <begin position="238"/>
        <end position="260"/>
    </location>
</feature>
<dbReference type="PROSITE" id="PS50928">
    <property type="entry name" value="ABC_TM1"/>
    <property type="match status" value="1"/>
</dbReference>
<organism evidence="9 10">
    <name type="scientific">Nocardioides kongjuensis</name>
    <dbReference type="NCBI Taxonomy" id="349522"/>
    <lineage>
        <taxon>Bacteria</taxon>
        <taxon>Bacillati</taxon>
        <taxon>Actinomycetota</taxon>
        <taxon>Actinomycetes</taxon>
        <taxon>Propionibacteriales</taxon>
        <taxon>Nocardioidaceae</taxon>
        <taxon>Nocardioides</taxon>
    </lineage>
</organism>
<keyword evidence="10" id="KW-1185">Reference proteome</keyword>
<protein>
    <submittedName>
        <fullName evidence="9">ABC-type nitrate/sulfonate/bicarbonate transport system permease component</fullName>
    </submittedName>
</protein>
<comment type="caution">
    <text evidence="9">The sequence shown here is derived from an EMBL/GenBank/DDBJ whole genome shotgun (WGS) entry which is preliminary data.</text>
</comment>
<evidence type="ECO:0000259" key="8">
    <source>
        <dbReference type="PROSITE" id="PS50928"/>
    </source>
</evidence>
<dbReference type="SUPFAM" id="SSF161098">
    <property type="entry name" value="MetI-like"/>
    <property type="match status" value="1"/>
</dbReference>
<keyword evidence="5 7" id="KW-1133">Transmembrane helix</keyword>
<feature type="transmembrane region" description="Helical" evidence="7">
    <location>
        <begin position="137"/>
        <end position="158"/>
    </location>
</feature>
<sequence>MSEATSTLLWRPTGGVKLRQVGLAAAGFVVWLGLWQWMTTTGPMADTDGLPTASQTLSSTLELAGSSQLWSSLGTTLWLVAIALAFAVVAGIAAGVAMGFSPVVSALLDPISQVLRPIPAVVWLPLLLMVLGPAPELGIAMGFLGGVWAVLVQAQVGVRDIDPVILETSRAMCLPRRLTLSTIVLPSAVPYFATGIRISAAFILMLVIGAGILGGAPGLGQLILVAQQTGDPARVFGLVLWSGLLGLTFNSILTAGEALLRQHRGGR</sequence>
<dbReference type="Proteomes" id="UP000582231">
    <property type="component" value="Unassembled WGS sequence"/>
</dbReference>
<keyword evidence="3" id="KW-1003">Cell membrane</keyword>
<dbReference type="RefSeq" id="WP_179728238.1">
    <property type="nucleotide sequence ID" value="NZ_BAABEF010000001.1"/>
</dbReference>
<dbReference type="InterPro" id="IPR035906">
    <property type="entry name" value="MetI-like_sf"/>
</dbReference>
<proteinExistence type="inferred from homology"/>
<feature type="transmembrane region" description="Helical" evidence="7">
    <location>
        <begin position="77"/>
        <end position="107"/>
    </location>
</feature>
<evidence type="ECO:0000313" key="10">
    <source>
        <dbReference type="Proteomes" id="UP000582231"/>
    </source>
</evidence>
<evidence type="ECO:0000256" key="6">
    <source>
        <dbReference type="ARBA" id="ARBA00023136"/>
    </source>
</evidence>
<dbReference type="GO" id="GO:0055085">
    <property type="term" value="P:transmembrane transport"/>
    <property type="evidence" value="ECO:0007669"/>
    <property type="project" value="InterPro"/>
</dbReference>
<evidence type="ECO:0000256" key="4">
    <source>
        <dbReference type="ARBA" id="ARBA00022692"/>
    </source>
</evidence>
<feature type="transmembrane region" description="Helical" evidence="7">
    <location>
        <begin position="21"/>
        <end position="38"/>
    </location>
</feature>
<evidence type="ECO:0000256" key="2">
    <source>
        <dbReference type="ARBA" id="ARBA00022448"/>
    </source>
</evidence>
<evidence type="ECO:0000256" key="3">
    <source>
        <dbReference type="ARBA" id="ARBA00022475"/>
    </source>
</evidence>
<evidence type="ECO:0000313" key="9">
    <source>
        <dbReference type="EMBL" id="NYD32002.1"/>
    </source>
</evidence>
<keyword evidence="2 7" id="KW-0813">Transport</keyword>
<evidence type="ECO:0000256" key="1">
    <source>
        <dbReference type="ARBA" id="ARBA00004651"/>
    </source>
</evidence>
<feature type="transmembrane region" description="Helical" evidence="7">
    <location>
        <begin position="202"/>
        <end position="226"/>
    </location>
</feature>
<dbReference type="EMBL" id="JACCBF010000001">
    <property type="protein sequence ID" value="NYD32002.1"/>
    <property type="molecule type" value="Genomic_DNA"/>
</dbReference>
<dbReference type="PANTHER" id="PTHR30151">
    <property type="entry name" value="ALKANE SULFONATE ABC TRANSPORTER-RELATED, MEMBRANE SUBUNIT"/>
    <property type="match status" value="1"/>
</dbReference>
<reference evidence="9 10" key="1">
    <citation type="submission" date="2020-07" db="EMBL/GenBank/DDBJ databases">
        <title>Sequencing the genomes of 1000 actinobacteria strains.</title>
        <authorList>
            <person name="Klenk H.-P."/>
        </authorList>
    </citation>
    <scope>NUCLEOTIDE SEQUENCE [LARGE SCALE GENOMIC DNA]</scope>
    <source>
        <strain evidence="9 10">DSM 19082</strain>
    </source>
</reference>
<keyword evidence="4 7" id="KW-0812">Transmembrane</keyword>
<evidence type="ECO:0000256" key="5">
    <source>
        <dbReference type="ARBA" id="ARBA00022989"/>
    </source>
</evidence>
<dbReference type="InterPro" id="IPR000515">
    <property type="entry name" value="MetI-like"/>
</dbReference>
<dbReference type="PANTHER" id="PTHR30151:SF7">
    <property type="entry name" value="NITRATE IMPORT PERMEASE PROTEIN NRTB"/>
    <property type="match status" value="1"/>
</dbReference>
<dbReference type="AlphaFoldDB" id="A0A852RZJ3"/>
<dbReference type="GO" id="GO:0005886">
    <property type="term" value="C:plasma membrane"/>
    <property type="evidence" value="ECO:0007669"/>
    <property type="project" value="UniProtKB-SubCell"/>
</dbReference>
<dbReference type="CDD" id="cd06261">
    <property type="entry name" value="TM_PBP2"/>
    <property type="match status" value="1"/>
</dbReference>
<comment type="subcellular location">
    <subcellularLocation>
        <location evidence="1 7">Cell membrane</location>
        <topology evidence="1 7">Multi-pass membrane protein</topology>
    </subcellularLocation>
</comment>
<keyword evidence="6 7" id="KW-0472">Membrane</keyword>
<accession>A0A852RZJ3</accession>
<dbReference type="Gene3D" id="1.10.3720.10">
    <property type="entry name" value="MetI-like"/>
    <property type="match status" value="1"/>
</dbReference>
<gene>
    <name evidence="9" type="ORF">BJ958_003548</name>
</gene>
<dbReference type="Pfam" id="PF00528">
    <property type="entry name" value="BPD_transp_1"/>
    <property type="match status" value="1"/>
</dbReference>
<name>A0A852RZJ3_9ACTN</name>